<dbReference type="KEGG" id="rpq:rpr22_0758"/>
<gene>
    <name evidence="1" type="ORF">rpr22_0758</name>
</gene>
<dbReference type="EMBL" id="CP001584">
    <property type="protein sequence ID" value="ADE30267.1"/>
    <property type="molecule type" value="Genomic_DNA"/>
</dbReference>
<reference evidence="1 2" key="1">
    <citation type="journal article" date="2010" name="Genome Res.">
        <title>Genomic, proteomic, and transcriptomic analysis of virulent and avirulent Rickettsia prowazekii reveals its adaptive mutation capabilities.</title>
        <authorList>
            <person name="Bechah Y."/>
            <person name="El Karkouri K."/>
            <person name="Mediannikov O."/>
            <person name="Leroy Q."/>
            <person name="Pelletier N."/>
            <person name="Robert C."/>
            <person name="Medigue C."/>
            <person name="Mege J.L."/>
            <person name="Raoult D."/>
        </authorList>
    </citation>
    <scope>NUCLEOTIDE SEQUENCE [LARGE SCALE GENOMIC DNA]</scope>
    <source>
        <strain evidence="1 2">Rp22</strain>
    </source>
</reference>
<dbReference type="AlphaFoldDB" id="D5AXX8"/>
<sequence length="28" mass="3090">MLLYEVVPNMSRDTLNALAAQPTMPLVT</sequence>
<dbReference type="HOGENOM" id="CLU_3412851_0_0_5"/>
<proteinExistence type="predicted"/>
<evidence type="ECO:0000313" key="2">
    <source>
        <dbReference type="Proteomes" id="UP000006931"/>
    </source>
</evidence>
<organism evidence="1 2">
    <name type="scientific">Rickettsia prowazekii (strain Rp22)</name>
    <dbReference type="NCBI Taxonomy" id="449216"/>
    <lineage>
        <taxon>Bacteria</taxon>
        <taxon>Pseudomonadati</taxon>
        <taxon>Pseudomonadota</taxon>
        <taxon>Alphaproteobacteria</taxon>
        <taxon>Rickettsiales</taxon>
        <taxon>Rickettsiaceae</taxon>
        <taxon>Rickettsieae</taxon>
        <taxon>Rickettsia</taxon>
        <taxon>typhus group</taxon>
    </lineage>
</organism>
<dbReference type="Proteomes" id="UP000006931">
    <property type="component" value="Chromosome"/>
</dbReference>
<accession>D5AXX8</accession>
<protein>
    <submittedName>
        <fullName evidence="1">Uncharacterized protein</fullName>
    </submittedName>
</protein>
<name>D5AXX8_RICPP</name>
<evidence type="ECO:0000313" key="1">
    <source>
        <dbReference type="EMBL" id="ADE30267.1"/>
    </source>
</evidence>